<gene>
    <name evidence="2" type="ORF">H0A36_02650</name>
</gene>
<dbReference type="InterPro" id="IPR036390">
    <property type="entry name" value="WH_DNA-bd_sf"/>
</dbReference>
<proteinExistence type="predicted"/>
<dbReference type="GO" id="GO:0006950">
    <property type="term" value="P:response to stress"/>
    <property type="evidence" value="ECO:0007669"/>
    <property type="project" value="TreeGrafter"/>
</dbReference>
<sequence length="198" mass="22390">MNNAFDPHEQAADLNAKIIAGLERLSTVFRAVIQQQAKANQLTPLQTQLLLFIASHREHLCTVTRLAEEFVVTKATVSDSIRVLVEKGYLAKQAKADPRTFSLMVTPKGKDTIIQLQQLTQLFEPVLANLTQAEQQTTWQVLIQLIARFQAQGMIPTRMCMTCQHFEKNKQGAYCHLLKSPLAIKDLRIDCPEHELIK</sequence>
<dbReference type="PROSITE" id="PS50995">
    <property type="entry name" value="HTH_MARR_2"/>
    <property type="match status" value="1"/>
</dbReference>
<dbReference type="SUPFAM" id="SSF46785">
    <property type="entry name" value="Winged helix' DNA-binding domain"/>
    <property type="match status" value="1"/>
</dbReference>
<dbReference type="RefSeq" id="WP_180566911.1">
    <property type="nucleotide sequence ID" value="NZ_JACCKB010000002.1"/>
</dbReference>
<dbReference type="InterPro" id="IPR036388">
    <property type="entry name" value="WH-like_DNA-bd_sf"/>
</dbReference>
<organism evidence="2 3">
    <name type="scientific">Spartinivicinus marinus</name>
    <dbReference type="NCBI Taxonomy" id="2994442"/>
    <lineage>
        <taxon>Bacteria</taxon>
        <taxon>Pseudomonadati</taxon>
        <taxon>Pseudomonadota</taxon>
        <taxon>Gammaproteobacteria</taxon>
        <taxon>Oceanospirillales</taxon>
        <taxon>Zooshikellaceae</taxon>
        <taxon>Spartinivicinus</taxon>
    </lineage>
</organism>
<dbReference type="InterPro" id="IPR000835">
    <property type="entry name" value="HTH_MarR-typ"/>
</dbReference>
<dbReference type="Gene3D" id="1.10.10.10">
    <property type="entry name" value="Winged helix-like DNA-binding domain superfamily/Winged helix DNA-binding domain"/>
    <property type="match status" value="1"/>
</dbReference>
<keyword evidence="3" id="KW-1185">Reference proteome</keyword>
<name>A0A853HSY1_9GAMM</name>
<evidence type="ECO:0000313" key="3">
    <source>
        <dbReference type="Proteomes" id="UP000569732"/>
    </source>
</evidence>
<dbReference type="GO" id="GO:0003700">
    <property type="term" value="F:DNA-binding transcription factor activity"/>
    <property type="evidence" value="ECO:0007669"/>
    <property type="project" value="InterPro"/>
</dbReference>
<evidence type="ECO:0000313" key="2">
    <source>
        <dbReference type="EMBL" id="NYZ64890.1"/>
    </source>
</evidence>
<comment type="caution">
    <text evidence="2">The sequence shown here is derived from an EMBL/GenBank/DDBJ whole genome shotgun (WGS) entry which is preliminary data.</text>
</comment>
<dbReference type="InterPro" id="IPR039422">
    <property type="entry name" value="MarR/SlyA-like"/>
</dbReference>
<accession>A0A853HSY1</accession>
<protein>
    <submittedName>
        <fullName evidence="2">Winged helix-turn-helix transcriptional regulator</fullName>
    </submittedName>
</protein>
<dbReference type="EMBL" id="JACCKB010000002">
    <property type="protein sequence ID" value="NYZ64890.1"/>
    <property type="molecule type" value="Genomic_DNA"/>
</dbReference>
<dbReference type="Proteomes" id="UP000569732">
    <property type="component" value="Unassembled WGS sequence"/>
</dbReference>
<evidence type="ECO:0000259" key="1">
    <source>
        <dbReference type="PROSITE" id="PS50995"/>
    </source>
</evidence>
<dbReference type="AlphaFoldDB" id="A0A853HSY1"/>
<dbReference type="Pfam" id="PF12802">
    <property type="entry name" value="MarR_2"/>
    <property type="match status" value="1"/>
</dbReference>
<dbReference type="PANTHER" id="PTHR33164:SF43">
    <property type="entry name" value="HTH-TYPE TRANSCRIPTIONAL REPRESSOR YETL"/>
    <property type="match status" value="1"/>
</dbReference>
<dbReference type="PANTHER" id="PTHR33164">
    <property type="entry name" value="TRANSCRIPTIONAL REGULATOR, MARR FAMILY"/>
    <property type="match status" value="1"/>
</dbReference>
<feature type="domain" description="HTH marR-type" evidence="1">
    <location>
        <begin position="15"/>
        <end position="147"/>
    </location>
</feature>
<reference evidence="2 3" key="1">
    <citation type="submission" date="2020-07" db="EMBL/GenBank/DDBJ databases">
        <title>Endozoicomonas sp. nov., isolated from sediment.</title>
        <authorList>
            <person name="Gu T."/>
        </authorList>
    </citation>
    <scope>NUCLEOTIDE SEQUENCE [LARGE SCALE GENOMIC DNA]</scope>
    <source>
        <strain evidence="2 3">SM1973</strain>
    </source>
</reference>
<dbReference type="SMART" id="SM00347">
    <property type="entry name" value="HTH_MARR"/>
    <property type="match status" value="1"/>
</dbReference>